<feature type="transmembrane region" description="Helical" evidence="8">
    <location>
        <begin position="307"/>
        <end position="332"/>
    </location>
</feature>
<keyword evidence="4 8" id="KW-0812">Transmembrane</keyword>
<feature type="transmembrane region" description="Helical" evidence="8">
    <location>
        <begin position="268"/>
        <end position="287"/>
    </location>
</feature>
<feature type="transmembrane region" description="Helical" evidence="8">
    <location>
        <begin position="145"/>
        <end position="169"/>
    </location>
</feature>
<reference evidence="9 10" key="1">
    <citation type="journal article" date="2023" name="Sci. Data">
        <title>Genome assembly of the Korean intertidal mud-creeper Batillaria attramentaria.</title>
        <authorList>
            <person name="Patra A.K."/>
            <person name="Ho P.T."/>
            <person name="Jun S."/>
            <person name="Lee S.J."/>
            <person name="Kim Y."/>
            <person name="Won Y.J."/>
        </authorList>
    </citation>
    <scope>NUCLEOTIDE SEQUENCE [LARGE SCALE GENOMIC DNA]</scope>
    <source>
        <strain evidence="9">Wonlab-2016</strain>
    </source>
</reference>
<evidence type="ECO:0000256" key="3">
    <source>
        <dbReference type="ARBA" id="ARBA00022448"/>
    </source>
</evidence>
<name>A0ABD0KVM8_9CAEN</name>
<keyword evidence="3" id="KW-0813">Transport</keyword>
<feature type="transmembrane region" description="Helical" evidence="8">
    <location>
        <begin position="489"/>
        <end position="510"/>
    </location>
</feature>
<dbReference type="Pfam" id="PF00474">
    <property type="entry name" value="SSF"/>
    <property type="match status" value="1"/>
</dbReference>
<comment type="subcellular location">
    <subcellularLocation>
        <location evidence="1">Membrane</location>
        <topology evidence="1">Multi-pass membrane protein</topology>
    </subcellularLocation>
</comment>
<dbReference type="Proteomes" id="UP001519460">
    <property type="component" value="Unassembled WGS sequence"/>
</dbReference>
<dbReference type="InterPro" id="IPR038377">
    <property type="entry name" value="Na/Glc_symporter_sf"/>
</dbReference>
<dbReference type="PANTHER" id="PTHR46154">
    <property type="match status" value="1"/>
</dbReference>
<keyword evidence="10" id="KW-1185">Reference proteome</keyword>
<evidence type="ECO:0000256" key="1">
    <source>
        <dbReference type="ARBA" id="ARBA00004141"/>
    </source>
</evidence>
<comment type="caution">
    <text evidence="9">The sequence shown here is derived from an EMBL/GenBank/DDBJ whole genome shotgun (WGS) entry which is preliminary data.</text>
</comment>
<evidence type="ECO:0008006" key="11">
    <source>
        <dbReference type="Google" id="ProtNLM"/>
    </source>
</evidence>
<feature type="transmembrane region" description="Helical" evidence="8">
    <location>
        <begin position="65"/>
        <end position="84"/>
    </location>
</feature>
<dbReference type="InterPro" id="IPR031155">
    <property type="entry name" value="DUR"/>
</dbReference>
<dbReference type="GO" id="GO:0016020">
    <property type="term" value="C:membrane"/>
    <property type="evidence" value="ECO:0007669"/>
    <property type="project" value="UniProtKB-SubCell"/>
</dbReference>
<dbReference type="Gene3D" id="1.20.1730.10">
    <property type="entry name" value="Sodium/glucose cotransporter"/>
    <property type="match status" value="1"/>
</dbReference>
<evidence type="ECO:0000256" key="6">
    <source>
        <dbReference type="ARBA" id="ARBA00023136"/>
    </source>
</evidence>
<dbReference type="PANTHER" id="PTHR46154:SF4">
    <property type="entry name" value="UREA ACTIVE TRANSPORTER"/>
    <property type="match status" value="1"/>
</dbReference>
<evidence type="ECO:0000256" key="5">
    <source>
        <dbReference type="ARBA" id="ARBA00022989"/>
    </source>
</evidence>
<sequence length="640" mass="70030">MFGGSTVEVSVWVYVSVKAVLEKHETALLMLLGFGGFSIILALIHNAVRKYVFHDEHNLDTTFDAGGNVSLSLTAVTVASQLFWPGDILHSATLTTKNGIAGPFWYAVGIIANIFIFPIFSVQFKTKAPGAKTYLQIIHARFGTRAHIVFCFFAILTNLVITIGVLLAGKATIQSLTKNASDEYSVLIMATLFGSYSLIGGLGTTFYVSYFNACLVFILLIVFVVKILHNTDEQWEHIGDTTRMYQAISCIEGPADNLDNSYITFRSWGAFLYGIIEIFVSSAVTYCDQASWQSRIAAKPVQGVWGFLLAGFIWFSIPNVMAVTTGMAYLALSSNNGSNLLLPSEIDEGLVTPLIAEKVLGSAGGILVLTMGAMALMSTGSGEVMALSSIIVYDIYQTYIRPFRKHLQSVHCVLCGRTKKLLAKRQAADGSNDLADVCACVDVSRCGPCMEDLVQASSKVDYHETQPYKCPTHGRFRHYMDFLFEFKNWCIVMVTVCIVPLGLVVFESGIDLNWSFYVGAIVTIPCFPPVMLSIIWVKATSQGMIAGGLCGLVAGIIATLSAATMYEGGLSNFLINTVQDYAILAGTCSSFGFSLAGCIVGSLLTHRIHTPDDEQREWMKMMDIDNPLHPWEVNFREDLK</sequence>
<feature type="transmembrane region" description="Helical" evidence="8">
    <location>
        <begin position="581"/>
        <end position="604"/>
    </location>
</feature>
<evidence type="ECO:0000256" key="8">
    <source>
        <dbReference type="SAM" id="Phobius"/>
    </source>
</evidence>
<feature type="transmembrane region" description="Helical" evidence="8">
    <location>
        <begin position="210"/>
        <end position="228"/>
    </location>
</feature>
<dbReference type="AlphaFoldDB" id="A0ABD0KVM8"/>
<feature type="transmembrane region" description="Helical" evidence="8">
    <location>
        <begin position="104"/>
        <end position="124"/>
    </location>
</feature>
<feature type="transmembrane region" description="Helical" evidence="8">
    <location>
        <begin position="516"/>
        <end position="537"/>
    </location>
</feature>
<evidence type="ECO:0000313" key="9">
    <source>
        <dbReference type="EMBL" id="KAK7491152.1"/>
    </source>
</evidence>
<evidence type="ECO:0000256" key="4">
    <source>
        <dbReference type="ARBA" id="ARBA00022692"/>
    </source>
</evidence>
<proteinExistence type="inferred from homology"/>
<feature type="transmembrane region" description="Helical" evidence="8">
    <location>
        <begin position="544"/>
        <end position="566"/>
    </location>
</feature>
<feature type="transmembrane region" description="Helical" evidence="8">
    <location>
        <begin position="184"/>
        <end position="203"/>
    </location>
</feature>
<dbReference type="InterPro" id="IPR001734">
    <property type="entry name" value="Na/solute_symporter"/>
</dbReference>
<keyword evidence="5 8" id="KW-1133">Transmembrane helix</keyword>
<dbReference type="EMBL" id="JACVVK020000118">
    <property type="protein sequence ID" value="KAK7491152.1"/>
    <property type="molecule type" value="Genomic_DNA"/>
</dbReference>
<keyword evidence="6 8" id="KW-0472">Membrane</keyword>
<gene>
    <name evidence="9" type="ORF">BaRGS_00017589</name>
</gene>
<feature type="non-terminal residue" evidence="9">
    <location>
        <position position="640"/>
    </location>
</feature>
<feature type="transmembrane region" description="Helical" evidence="8">
    <location>
        <begin position="366"/>
        <end position="396"/>
    </location>
</feature>
<organism evidence="9 10">
    <name type="scientific">Batillaria attramentaria</name>
    <dbReference type="NCBI Taxonomy" id="370345"/>
    <lineage>
        <taxon>Eukaryota</taxon>
        <taxon>Metazoa</taxon>
        <taxon>Spiralia</taxon>
        <taxon>Lophotrochozoa</taxon>
        <taxon>Mollusca</taxon>
        <taxon>Gastropoda</taxon>
        <taxon>Caenogastropoda</taxon>
        <taxon>Sorbeoconcha</taxon>
        <taxon>Cerithioidea</taxon>
        <taxon>Batillariidae</taxon>
        <taxon>Batillaria</taxon>
    </lineage>
</organism>
<evidence type="ECO:0000313" key="10">
    <source>
        <dbReference type="Proteomes" id="UP001519460"/>
    </source>
</evidence>
<comment type="similarity">
    <text evidence="2 7">Belongs to the sodium:solute symporter (SSF) (TC 2.A.21) family.</text>
</comment>
<accession>A0ABD0KVM8</accession>
<dbReference type="PROSITE" id="PS50283">
    <property type="entry name" value="NA_SOLUT_SYMP_3"/>
    <property type="match status" value="1"/>
</dbReference>
<feature type="transmembrane region" description="Helical" evidence="8">
    <location>
        <begin position="26"/>
        <end position="44"/>
    </location>
</feature>
<evidence type="ECO:0000256" key="2">
    <source>
        <dbReference type="ARBA" id="ARBA00006434"/>
    </source>
</evidence>
<evidence type="ECO:0000256" key="7">
    <source>
        <dbReference type="RuleBase" id="RU362091"/>
    </source>
</evidence>
<protein>
    <recommendedName>
        <fullName evidence="11">Urea active transporter 1</fullName>
    </recommendedName>
</protein>